<evidence type="ECO:0000256" key="17">
    <source>
        <dbReference type="RuleBase" id="RU003403"/>
    </source>
</evidence>
<geneLocation type="mitochondrion" evidence="19"/>
<feature type="transmembrane region" description="Helical" evidence="17">
    <location>
        <begin position="148"/>
        <end position="166"/>
    </location>
</feature>
<keyword evidence="9 17" id="KW-1278">Translocase</keyword>
<evidence type="ECO:0000256" key="11">
    <source>
        <dbReference type="ARBA" id="ARBA00022989"/>
    </source>
</evidence>
<dbReference type="PANTHER" id="PTHR46552">
    <property type="entry name" value="NADH-UBIQUINONE OXIDOREDUCTASE CHAIN 2"/>
    <property type="match status" value="1"/>
</dbReference>
<feature type="transmembrane region" description="Helical" evidence="17">
    <location>
        <begin position="234"/>
        <end position="262"/>
    </location>
</feature>
<protein>
    <recommendedName>
        <fullName evidence="4 17">NADH-ubiquinone oxidoreductase chain 2</fullName>
        <ecNumber evidence="3 17">7.1.1.2</ecNumber>
    </recommendedName>
</protein>
<dbReference type="GO" id="GO:0006120">
    <property type="term" value="P:mitochondrial electron transport, NADH to ubiquinone"/>
    <property type="evidence" value="ECO:0007669"/>
    <property type="project" value="InterPro"/>
</dbReference>
<evidence type="ECO:0000256" key="16">
    <source>
        <dbReference type="ARBA" id="ARBA00049551"/>
    </source>
</evidence>
<organism evidence="19">
    <name type="scientific">Cephalodiscus hodgsoni</name>
    <dbReference type="NCBI Taxonomy" id="560606"/>
    <lineage>
        <taxon>Eukaryota</taxon>
        <taxon>Metazoa</taxon>
        <taxon>Hemichordata</taxon>
        <taxon>Pterobranchia</taxon>
        <taxon>Cephalodiscida</taxon>
        <taxon>Cephalodiscidae</taxon>
        <taxon>Cephalodiscus</taxon>
    </lineage>
</organism>
<evidence type="ECO:0000256" key="5">
    <source>
        <dbReference type="ARBA" id="ARBA00022448"/>
    </source>
</evidence>
<evidence type="ECO:0000256" key="12">
    <source>
        <dbReference type="ARBA" id="ARBA00023027"/>
    </source>
</evidence>
<dbReference type="GO" id="GO:0008137">
    <property type="term" value="F:NADH dehydrogenase (ubiquinone) activity"/>
    <property type="evidence" value="ECO:0007669"/>
    <property type="project" value="UniProtKB-EC"/>
</dbReference>
<evidence type="ECO:0000256" key="6">
    <source>
        <dbReference type="ARBA" id="ARBA00022660"/>
    </source>
</evidence>
<keyword evidence="12 17" id="KW-0520">NAD</keyword>
<evidence type="ECO:0000259" key="18">
    <source>
        <dbReference type="Pfam" id="PF00361"/>
    </source>
</evidence>
<dbReference type="InterPro" id="IPR003917">
    <property type="entry name" value="NADH_UbQ_OxRdtase_chain2"/>
</dbReference>
<evidence type="ECO:0000313" key="19">
    <source>
        <dbReference type="EMBL" id="QAV59293.1"/>
    </source>
</evidence>
<evidence type="ECO:0000256" key="13">
    <source>
        <dbReference type="ARBA" id="ARBA00023075"/>
    </source>
</evidence>
<name>A0A481P7W8_9BILA</name>
<feature type="domain" description="NADH:quinone oxidoreductase/Mrp antiporter transmembrane" evidence="18">
    <location>
        <begin position="84"/>
        <end position="274"/>
    </location>
</feature>
<keyword evidence="7 17" id="KW-0812">Transmembrane</keyword>
<dbReference type="GO" id="GO:0005743">
    <property type="term" value="C:mitochondrial inner membrane"/>
    <property type="evidence" value="ECO:0007669"/>
    <property type="project" value="UniProtKB-SubCell"/>
</dbReference>
<reference evidence="19" key="1">
    <citation type="journal article" date="2019" name="Genome Biol. Evol.">
        <title>Mitogenomics Reveals a Novel Genetic Code in Hemichordata.</title>
        <authorList>
            <person name="Li Y."/>
            <person name="Kocot K.M."/>
            <person name="Tassia M.G."/>
            <person name="Cannon J.T."/>
            <person name="Bernt M."/>
            <person name="Halanych K.M."/>
        </authorList>
    </citation>
    <scope>NUCLEOTIDE SEQUENCE</scope>
</reference>
<evidence type="ECO:0000256" key="4">
    <source>
        <dbReference type="ARBA" id="ARBA00021008"/>
    </source>
</evidence>
<dbReference type="Pfam" id="PF00361">
    <property type="entry name" value="Proton_antipo_M"/>
    <property type="match status" value="1"/>
</dbReference>
<feature type="transmembrane region" description="Helical" evidence="17">
    <location>
        <begin position="122"/>
        <end position="142"/>
    </location>
</feature>
<dbReference type="EMBL" id="MF374802">
    <property type="protein sequence ID" value="QAV59293.1"/>
    <property type="molecule type" value="Genomic_DNA"/>
</dbReference>
<dbReference type="EC" id="7.1.1.2" evidence="3 17"/>
<keyword evidence="13 17" id="KW-0830">Ubiquinone</keyword>
<feature type="transmembrane region" description="Helical" evidence="17">
    <location>
        <begin position="15"/>
        <end position="41"/>
    </location>
</feature>
<feature type="transmembrane region" description="Helical" evidence="17">
    <location>
        <begin position="62"/>
        <end position="81"/>
    </location>
</feature>
<keyword evidence="15 17" id="KW-0472">Membrane</keyword>
<keyword evidence="8 17" id="KW-0999">Mitochondrion inner membrane</keyword>
<keyword evidence="11 17" id="KW-1133">Transmembrane helix</keyword>
<gene>
    <name evidence="19" type="primary">NADH2</name>
</gene>
<dbReference type="PRINTS" id="PR01436">
    <property type="entry name" value="NADHDHGNASE2"/>
</dbReference>
<proteinExistence type="inferred from homology"/>
<dbReference type="InterPro" id="IPR050175">
    <property type="entry name" value="Complex_I_Subunit_2"/>
</dbReference>
<keyword evidence="10 17" id="KW-0249">Electron transport</keyword>
<comment type="subcellular location">
    <subcellularLocation>
        <location evidence="1 17">Mitochondrion inner membrane</location>
        <topology evidence="1 17">Multi-pass membrane protein</topology>
    </subcellularLocation>
</comment>
<dbReference type="PANTHER" id="PTHR46552:SF1">
    <property type="entry name" value="NADH-UBIQUINONE OXIDOREDUCTASE CHAIN 2"/>
    <property type="match status" value="1"/>
</dbReference>
<evidence type="ECO:0000256" key="14">
    <source>
        <dbReference type="ARBA" id="ARBA00023128"/>
    </source>
</evidence>
<evidence type="ECO:0000256" key="15">
    <source>
        <dbReference type="ARBA" id="ARBA00023136"/>
    </source>
</evidence>
<evidence type="ECO:0000256" key="2">
    <source>
        <dbReference type="ARBA" id="ARBA00007012"/>
    </source>
</evidence>
<evidence type="ECO:0000256" key="10">
    <source>
        <dbReference type="ARBA" id="ARBA00022982"/>
    </source>
</evidence>
<feature type="transmembrane region" description="Helical" evidence="17">
    <location>
        <begin position="93"/>
        <end position="110"/>
    </location>
</feature>
<keyword evidence="14 17" id="KW-0496">Mitochondrion</keyword>
<dbReference type="InterPro" id="IPR001750">
    <property type="entry name" value="ND/Mrp_TM"/>
</dbReference>
<evidence type="ECO:0000256" key="1">
    <source>
        <dbReference type="ARBA" id="ARBA00004448"/>
    </source>
</evidence>
<evidence type="ECO:0000256" key="8">
    <source>
        <dbReference type="ARBA" id="ARBA00022792"/>
    </source>
</evidence>
<sequence length="333" mass="36479">MNIYITLLFTTTTTFSITISLISTTPLIPILAITLTSLAFLNLLNTSNKTTPLLTSNAQAKYLLIQLTSFCMLYPLIPLSLQPNANSLTTNTLLILGTLIPLTIWPNHIYAIELIRATSPTIILIFLTIQKIIPLHLISLPINSLPTTLIPLLITAALLSDLTAINQTNLLKLLSLSSSSQLAWLIIAYPLAPKLIKINFIIYTVITITIINSIKQLKTPHTKQLLITPPKNPLSLTIAILSLSGIPPFLGAFIKLSILTLYTKTSSIIISLTLSLIALASIYLYVHIALLFLEKTTPKLFSENPNNNPKQINIPLIINSLSLPIAPLTTQNI</sequence>
<feature type="transmembrane region" description="Helical" evidence="17">
    <location>
        <begin position="268"/>
        <end position="293"/>
    </location>
</feature>
<dbReference type="AlphaFoldDB" id="A0A481P7W8"/>
<evidence type="ECO:0000256" key="3">
    <source>
        <dbReference type="ARBA" id="ARBA00012944"/>
    </source>
</evidence>
<keyword evidence="5" id="KW-0813">Transport</keyword>
<comment type="similarity">
    <text evidence="2 17">Belongs to the complex I subunit 2 family.</text>
</comment>
<accession>A0A481P7W8</accession>
<keyword evidence="6 17" id="KW-0679">Respiratory chain</keyword>
<comment type="function">
    <text evidence="17">Core subunit of the mitochondrial membrane respiratory chain NADH dehydrogenase (Complex I) which catalyzes electron transfer from NADH through the respiratory chain, using ubiquinone as an electron acceptor. Essential for the catalytic activity and assembly of complex I.</text>
</comment>
<evidence type="ECO:0000256" key="7">
    <source>
        <dbReference type="ARBA" id="ARBA00022692"/>
    </source>
</evidence>
<evidence type="ECO:0000256" key="9">
    <source>
        <dbReference type="ARBA" id="ARBA00022967"/>
    </source>
</evidence>
<comment type="catalytic activity">
    <reaction evidence="16 17">
        <text>a ubiquinone + NADH + 5 H(+)(in) = a ubiquinol + NAD(+) + 4 H(+)(out)</text>
        <dbReference type="Rhea" id="RHEA:29091"/>
        <dbReference type="Rhea" id="RHEA-COMP:9565"/>
        <dbReference type="Rhea" id="RHEA-COMP:9566"/>
        <dbReference type="ChEBI" id="CHEBI:15378"/>
        <dbReference type="ChEBI" id="CHEBI:16389"/>
        <dbReference type="ChEBI" id="CHEBI:17976"/>
        <dbReference type="ChEBI" id="CHEBI:57540"/>
        <dbReference type="ChEBI" id="CHEBI:57945"/>
        <dbReference type="EC" id="7.1.1.2"/>
    </reaction>
</comment>